<dbReference type="SUPFAM" id="SSF52200">
    <property type="entry name" value="Toll/Interleukin receptor TIR domain"/>
    <property type="match status" value="1"/>
</dbReference>
<dbReference type="EMBL" id="JASCZI010090771">
    <property type="protein sequence ID" value="MED6146301.1"/>
    <property type="molecule type" value="Genomic_DNA"/>
</dbReference>
<dbReference type="SUPFAM" id="SSF46785">
    <property type="entry name" value="Winged helix' DNA-binding domain"/>
    <property type="match status" value="1"/>
</dbReference>
<dbReference type="Gene3D" id="1.10.8.430">
    <property type="entry name" value="Helical domain of apoptotic protease-activating factors"/>
    <property type="match status" value="1"/>
</dbReference>
<dbReference type="InterPro" id="IPR042197">
    <property type="entry name" value="Apaf_helical"/>
</dbReference>
<dbReference type="InterPro" id="IPR035897">
    <property type="entry name" value="Toll_tir_struct_dom_sf"/>
</dbReference>
<protein>
    <recommendedName>
        <fullName evidence="4">TIR domain-containing protein</fullName>
    </recommendedName>
</protein>
<dbReference type="Gene3D" id="3.40.50.10140">
    <property type="entry name" value="Toll/interleukin-1 receptor homology (TIR) domain"/>
    <property type="match status" value="1"/>
</dbReference>
<dbReference type="InterPro" id="IPR058546">
    <property type="entry name" value="RPS4B/Roq1-like_LRR"/>
</dbReference>
<dbReference type="InterPro" id="IPR002182">
    <property type="entry name" value="NB-ARC"/>
</dbReference>
<dbReference type="Pfam" id="PF23282">
    <property type="entry name" value="WHD_ROQ1"/>
    <property type="match status" value="1"/>
</dbReference>
<organism evidence="5 6">
    <name type="scientific">Stylosanthes scabra</name>
    <dbReference type="NCBI Taxonomy" id="79078"/>
    <lineage>
        <taxon>Eukaryota</taxon>
        <taxon>Viridiplantae</taxon>
        <taxon>Streptophyta</taxon>
        <taxon>Embryophyta</taxon>
        <taxon>Tracheophyta</taxon>
        <taxon>Spermatophyta</taxon>
        <taxon>Magnoliopsida</taxon>
        <taxon>eudicotyledons</taxon>
        <taxon>Gunneridae</taxon>
        <taxon>Pentapetalae</taxon>
        <taxon>rosids</taxon>
        <taxon>fabids</taxon>
        <taxon>Fabales</taxon>
        <taxon>Fabaceae</taxon>
        <taxon>Papilionoideae</taxon>
        <taxon>50 kb inversion clade</taxon>
        <taxon>dalbergioids sensu lato</taxon>
        <taxon>Dalbergieae</taxon>
        <taxon>Pterocarpus clade</taxon>
        <taxon>Stylosanthes</taxon>
    </lineage>
</organism>
<keyword evidence="6" id="KW-1185">Reference proteome</keyword>
<dbReference type="Gene3D" id="3.80.10.10">
    <property type="entry name" value="Ribonuclease Inhibitor"/>
    <property type="match status" value="2"/>
</dbReference>
<evidence type="ECO:0000256" key="1">
    <source>
        <dbReference type="ARBA" id="ARBA00022614"/>
    </source>
</evidence>
<gene>
    <name evidence="5" type="ORF">PIB30_033300</name>
</gene>
<comment type="caution">
    <text evidence="5">The sequence shown here is derived from an EMBL/GenBank/DDBJ whole genome shotgun (WGS) entry which is preliminary data.</text>
</comment>
<dbReference type="InterPro" id="IPR044974">
    <property type="entry name" value="Disease_R_plants"/>
</dbReference>
<evidence type="ECO:0000256" key="2">
    <source>
        <dbReference type="ARBA" id="ARBA00022737"/>
    </source>
</evidence>
<sequence>MPSEVGESSHSSTPASQRSCTHQVFLSFRGKDTRKGFTSHLYAALVNRGITTYIDDQLRKGKVMSQELVKAIEESMFAVIVFSPNFASSSWCLDEVVKIVECKEKLGLGIVAVFYRVDPCVVRHQKKTFRKNFKIHEIRYKVPKEKLETWKAALRKVAGRSGWVTKEYRNDHELVQSIAQHVHEELIRKLPSSMKNLIGIDSRYNKVIELIGKEKDDVRFIGICGMGGIGKTTVASRVWEGIQGEFEASGFFADVKEIFEKEGIVAAQKRLLNCMRIEAIGFSNENDGRRIIHDSLCNKKVLLVLDNVDTKVQLQNLAGEKGWFGSGSRIIFTSRDKNLLHEWCGENEIYMLKGLEQIEALQLFSLNAFGCLNPEEENVNMSKEVVGYCDGLPLALKVLGCHFRGRPIDIWRDDILKLKRGLKKDIFCKLKISYDGLDRMDKDIFLDIACFFRGEHVDVVQNILQHCDYNAKSGIATLIDRSLVTLNENGRLEMHDLLEEMGKQIEIEKSPYDPDKRDRLWSAKDADDVLTQEQETETTRSIVLKLNSQYNILDKHFERRWRDLAFSNIRRLKLLILNGVKVPIVTKIPISLKVLHWMFFPMKNLPLEDKRYYKLVQIRLSLGDDLKHVWQGNKRLENLKSLHLSWCRNLEATPDFSGAPNLEILEIRNCYNLDKIDPSLVCHKKLVALTISRCARLETIPSKLEMSSLQELKLEECDKLEILPEFGECMRHLSSLTLCVLPIKELPSSLGCLVGLSELKISRCHELTCLPDSIHGLKSLTLLDVFSCPSLLAYLHLFSSLTSLTSLTIRNCYLMGPFPDNVGHFQWLIDLDLSDNNFVSVPIRIHELPRLTSLKLYGCRYLNLLPELPSSLRELHVPDCKSLQDASNVNNVVSKLCYAFADSSMHDGDVFQMYMAGETIPSWFNLQEQGDGVSVPFLDNCASETKVLALCFQIYGYWNGPFKLQPSLIFNGKSINKTSIQIRASGGNSHHFILFLTNDYSHELLPRNCFELLIPGHNLMKVKSSGARWVSKGEIEEFMKSEPEK</sequence>
<accession>A0ABU6TC67</accession>
<dbReference type="PRINTS" id="PR00364">
    <property type="entry name" value="DISEASERSIST"/>
</dbReference>
<dbReference type="PANTHER" id="PTHR11017">
    <property type="entry name" value="LEUCINE-RICH REPEAT-CONTAINING PROTEIN"/>
    <property type="match status" value="1"/>
</dbReference>
<evidence type="ECO:0000256" key="3">
    <source>
        <dbReference type="ARBA" id="ARBA00022821"/>
    </source>
</evidence>
<dbReference type="SMART" id="SM00255">
    <property type="entry name" value="TIR"/>
    <property type="match status" value="1"/>
</dbReference>
<keyword evidence="3" id="KW-0611">Plant defense</keyword>
<dbReference type="InterPro" id="IPR036390">
    <property type="entry name" value="WH_DNA-bd_sf"/>
</dbReference>
<dbReference type="SUPFAM" id="SSF52058">
    <property type="entry name" value="L domain-like"/>
    <property type="match status" value="1"/>
</dbReference>
<dbReference type="SUPFAM" id="SSF52540">
    <property type="entry name" value="P-loop containing nucleoside triphosphate hydrolases"/>
    <property type="match status" value="1"/>
</dbReference>
<proteinExistence type="predicted"/>
<dbReference type="PANTHER" id="PTHR11017:SF559">
    <property type="entry name" value="DISEASE RESISTANCE PROTEIN CHL1"/>
    <property type="match status" value="1"/>
</dbReference>
<feature type="domain" description="TIR" evidence="4">
    <location>
        <begin position="20"/>
        <end position="186"/>
    </location>
</feature>
<evidence type="ECO:0000313" key="5">
    <source>
        <dbReference type="EMBL" id="MED6146301.1"/>
    </source>
</evidence>
<dbReference type="PROSITE" id="PS50104">
    <property type="entry name" value="TIR"/>
    <property type="match status" value="1"/>
</dbReference>
<reference evidence="5 6" key="1">
    <citation type="journal article" date="2023" name="Plants (Basel)">
        <title>Bridging the Gap: Combining Genomics and Transcriptomics Approaches to Understand Stylosanthes scabra, an Orphan Legume from the Brazilian Caatinga.</title>
        <authorList>
            <person name="Ferreira-Neto J.R.C."/>
            <person name="da Silva M.D."/>
            <person name="Binneck E."/>
            <person name="de Melo N.F."/>
            <person name="da Silva R.H."/>
            <person name="de Melo A.L.T.M."/>
            <person name="Pandolfi V."/>
            <person name="Bustamante F.O."/>
            <person name="Brasileiro-Vidal A.C."/>
            <person name="Benko-Iseppon A.M."/>
        </authorList>
    </citation>
    <scope>NUCLEOTIDE SEQUENCE [LARGE SCALE GENOMIC DNA]</scope>
    <source>
        <tissue evidence="5">Leaves</tissue>
    </source>
</reference>
<name>A0ABU6TC67_9FABA</name>
<keyword evidence="2" id="KW-0677">Repeat</keyword>
<dbReference type="Pfam" id="PF00931">
    <property type="entry name" value="NB-ARC"/>
    <property type="match status" value="1"/>
</dbReference>
<dbReference type="InterPro" id="IPR027417">
    <property type="entry name" value="P-loop_NTPase"/>
</dbReference>
<evidence type="ECO:0000259" key="4">
    <source>
        <dbReference type="PROSITE" id="PS50104"/>
    </source>
</evidence>
<dbReference type="Proteomes" id="UP001341840">
    <property type="component" value="Unassembled WGS sequence"/>
</dbReference>
<dbReference type="InterPro" id="IPR032675">
    <property type="entry name" value="LRR_dom_sf"/>
</dbReference>
<keyword evidence="1" id="KW-0433">Leucine-rich repeat</keyword>
<dbReference type="Pfam" id="PF23286">
    <property type="entry name" value="LRR_13"/>
    <property type="match status" value="1"/>
</dbReference>
<dbReference type="InterPro" id="IPR000157">
    <property type="entry name" value="TIR_dom"/>
</dbReference>
<evidence type="ECO:0000313" key="6">
    <source>
        <dbReference type="Proteomes" id="UP001341840"/>
    </source>
</evidence>
<dbReference type="Gene3D" id="3.40.50.300">
    <property type="entry name" value="P-loop containing nucleotide triphosphate hydrolases"/>
    <property type="match status" value="1"/>
</dbReference>
<dbReference type="InterPro" id="IPR058192">
    <property type="entry name" value="WHD_ROQ1-like"/>
</dbReference>
<dbReference type="Pfam" id="PF01582">
    <property type="entry name" value="TIR"/>
    <property type="match status" value="1"/>
</dbReference>